<feature type="compositionally biased region" description="Polar residues" evidence="1">
    <location>
        <begin position="1"/>
        <end position="10"/>
    </location>
</feature>
<feature type="region of interest" description="Disordered" evidence="1">
    <location>
        <begin position="1"/>
        <end position="41"/>
    </location>
</feature>
<dbReference type="AlphaFoldDB" id="A0A178XNK5"/>
<keyword evidence="3" id="KW-1185">Reference proteome</keyword>
<reference evidence="2 3" key="1">
    <citation type="journal article" date="2016" name="Int. J. Syst. Evol. Microbiol.">
        <title>Ensifer glycinis sp. nov., an novel rhizobial species associated with Glycine spp.</title>
        <authorList>
            <person name="Yan H."/>
            <person name="Yan J."/>
            <person name="Sui X.H."/>
            <person name="Wang E.T."/>
            <person name="Chen W.X."/>
            <person name="Zhang X.X."/>
            <person name="Chen W.F."/>
        </authorList>
    </citation>
    <scope>NUCLEOTIDE SEQUENCE [LARGE SCALE GENOMIC DNA]</scope>
    <source>
        <strain evidence="2 3">CCBAU 23380</strain>
    </source>
</reference>
<proteinExistence type="predicted"/>
<gene>
    <name evidence="2" type="ORF">AU381_20215</name>
</gene>
<organism evidence="2 3">
    <name type="scientific">Sinorhizobium glycinis</name>
    <dbReference type="NCBI Taxonomy" id="1472378"/>
    <lineage>
        <taxon>Bacteria</taxon>
        <taxon>Pseudomonadati</taxon>
        <taxon>Pseudomonadota</taxon>
        <taxon>Alphaproteobacteria</taxon>
        <taxon>Hyphomicrobiales</taxon>
        <taxon>Rhizobiaceae</taxon>
        <taxon>Sinorhizobium/Ensifer group</taxon>
        <taxon>Sinorhizobium</taxon>
    </lineage>
</organism>
<dbReference type="Proteomes" id="UP000094025">
    <property type="component" value="Unassembled WGS sequence"/>
</dbReference>
<name>A0A178XNK5_9HYPH</name>
<evidence type="ECO:0000313" key="2">
    <source>
        <dbReference type="EMBL" id="OAP36796.1"/>
    </source>
</evidence>
<evidence type="ECO:0000313" key="3">
    <source>
        <dbReference type="Proteomes" id="UP000094025"/>
    </source>
</evidence>
<comment type="caution">
    <text evidence="2">The sequence shown here is derived from an EMBL/GenBank/DDBJ whole genome shotgun (WGS) entry which is preliminary data.</text>
</comment>
<dbReference type="EMBL" id="LPUX01000064">
    <property type="protein sequence ID" value="OAP36796.1"/>
    <property type="molecule type" value="Genomic_DNA"/>
</dbReference>
<sequence>MRIMASSQARPASVWRPIRRANQGPTSSMAKGSGGLKDENWRPFEFHSSEEETSAAKTLHLYVEESAGSHLPDYHRGDVMR</sequence>
<dbReference type="STRING" id="1472378.AU381_20215"/>
<accession>A0A178XNK5</accession>
<evidence type="ECO:0000256" key="1">
    <source>
        <dbReference type="SAM" id="MobiDB-lite"/>
    </source>
</evidence>
<protein>
    <submittedName>
        <fullName evidence="2">Uncharacterized protein</fullName>
    </submittedName>
</protein>